<dbReference type="AlphaFoldDB" id="F4QCP2"/>
<dbReference type="RefSeq" id="XP_004350328.1">
    <property type="nucleotide sequence ID" value="XM_004350278.1"/>
</dbReference>
<sequence>MAIAENYNLHLDIGGEGHSAKDNSGFDLAINVNISTETTFEVVGENGFPDHEPFPTTLSLLIGQRAFLTAIRPSITSLSKA</sequence>
<dbReference type="EMBL" id="GL883029">
    <property type="protein sequence ID" value="EGG13624.1"/>
    <property type="molecule type" value="Genomic_DNA"/>
</dbReference>
<reference evidence="2" key="1">
    <citation type="journal article" date="2011" name="Genome Res.">
        <title>Phylogeny-wide analysis of social amoeba genomes highlights ancient origins for complex intercellular communication.</title>
        <authorList>
            <person name="Heidel A.J."/>
            <person name="Lawal H.M."/>
            <person name="Felder M."/>
            <person name="Schilde C."/>
            <person name="Helps N.R."/>
            <person name="Tunggal B."/>
            <person name="Rivero F."/>
            <person name="John U."/>
            <person name="Schleicher M."/>
            <person name="Eichinger L."/>
            <person name="Platzer M."/>
            <person name="Noegel A.A."/>
            <person name="Schaap P."/>
            <person name="Gloeckner G."/>
        </authorList>
    </citation>
    <scope>NUCLEOTIDE SEQUENCE [LARGE SCALE GENOMIC DNA]</scope>
    <source>
        <strain evidence="2">SH3</strain>
    </source>
</reference>
<dbReference type="KEGG" id="dfa:DFA_11385"/>
<organism evidence="1 2">
    <name type="scientific">Cavenderia fasciculata</name>
    <name type="common">Slime mold</name>
    <name type="synonym">Dictyostelium fasciculatum</name>
    <dbReference type="NCBI Taxonomy" id="261658"/>
    <lineage>
        <taxon>Eukaryota</taxon>
        <taxon>Amoebozoa</taxon>
        <taxon>Evosea</taxon>
        <taxon>Eumycetozoa</taxon>
        <taxon>Dictyostelia</taxon>
        <taxon>Acytosteliales</taxon>
        <taxon>Cavenderiaceae</taxon>
        <taxon>Cavenderia</taxon>
    </lineage>
</organism>
<evidence type="ECO:0000313" key="2">
    <source>
        <dbReference type="Proteomes" id="UP000007797"/>
    </source>
</evidence>
<protein>
    <submittedName>
        <fullName evidence="1">Uncharacterized protein</fullName>
    </submittedName>
</protein>
<accession>F4QCP2</accession>
<proteinExistence type="predicted"/>
<name>F4QCP2_CACFS</name>
<evidence type="ECO:0000313" key="1">
    <source>
        <dbReference type="EMBL" id="EGG13624.1"/>
    </source>
</evidence>
<dbReference type="Proteomes" id="UP000007797">
    <property type="component" value="Unassembled WGS sequence"/>
</dbReference>
<gene>
    <name evidence="1" type="ORF">DFA_11385</name>
</gene>
<dbReference type="GeneID" id="14866186"/>
<keyword evidence="2" id="KW-1185">Reference proteome</keyword>